<gene>
    <name evidence="2" type="primary">ORF41678</name>
</gene>
<name>A0A0B6Z0F2_9EUPU</name>
<sequence length="277" mass="31616">MSGYYYRVTPEVATSQGYGFRKVCKSEIKEIVARLSKHTYNSRVDSQEPHKTHNYNNLNTTLPPRTPTFCTRLAKDHASGNMDVTRKLTEQELQRLLRRIQKPTRSHLLSRNEYAISYHGISIETPTKTLRPSTSNERERALQHLSRPTTASKAKHAMECYLCHDDDREMNKSLVPFEYMYANDKQVTNDEINCIVSRLGSSTRASDRGSTICDRLSPDYESVHAQSLHLPLVSGLARSRSVAEIVGRLYSNPGNNRRKHFHGYSAMTTQLTDHTKA</sequence>
<accession>A0A0B6Z0F2</accession>
<feature type="region of interest" description="Disordered" evidence="1">
    <location>
        <begin position="43"/>
        <end position="63"/>
    </location>
</feature>
<evidence type="ECO:0000256" key="1">
    <source>
        <dbReference type="SAM" id="MobiDB-lite"/>
    </source>
</evidence>
<proteinExistence type="predicted"/>
<reference evidence="2" key="1">
    <citation type="submission" date="2014-12" db="EMBL/GenBank/DDBJ databases">
        <title>Insight into the proteome of Arion vulgaris.</title>
        <authorList>
            <person name="Aradska J."/>
            <person name="Bulat T."/>
            <person name="Smidak R."/>
            <person name="Sarate P."/>
            <person name="Gangsoo J."/>
            <person name="Sialana F."/>
            <person name="Bilban M."/>
            <person name="Lubec G."/>
        </authorList>
    </citation>
    <scope>NUCLEOTIDE SEQUENCE</scope>
    <source>
        <tissue evidence="2">Skin</tissue>
    </source>
</reference>
<dbReference type="EMBL" id="HACG01014365">
    <property type="protein sequence ID" value="CEK61230.1"/>
    <property type="molecule type" value="Transcribed_RNA"/>
</dbReference>
<evidence type="ECO:0000313" key="2">
    <source>
        <dbReference type="EMBL" id="CEK61230.1"/>
    </source>
</evidence>
<organism evidence="2">
    <name type="scientific">Arion vulgaris</name>
    <dbReference type="NCBI Taxonomy" id="1028688"/>
    <lineage>
        <taxon>Eukaryota</taxon>
        <taxon>Metazoa</taxon>
        <taxon>Spiralia</taxon>
        <taxon>Lophotrochozoa</taxon>
        <taxon>Mollusca</taxon>
        <taxon>Gastropoda</taxon>
        <taxon>Heterobranchia</taxon>
        <taxon>Euthyneura</taxon>
        <taxon>Panpulmonata</taxon>
        <taxon>Eupulmonata</taxon>
        <taxon>Stylommatophora</taxon>
        <taxon>Helicina</taxon>
        <taxon>Arionoidea</taxon>
        <taxon>Arionidae</taxon>
        <taxon>Arion</taxon>
    </lineage>
</organism>
<dbReference type="AlphaFoldDB" id="A0A0B6Z0F2"/>
<protein>
    <submittedName>
        <fullName evidence="2">Uncharacterized protein</fullName>
    </submittedName>
</protein>
<feature type="compositionally biased region" description="Low complexity" evidence="1">
    <location>
        <begin position="54"/>
        <end position="63"/>
    </location>
</feature>